<dbReference type="Proteomes" id="UP000292003">
    <property type="component" value="Unassembled WGS sequence"/>
</dbReference>
<keyword evidence="2" id="KW-1185">Reference proteome</keyword>
<dbReference type="OrthoDB" id="3642127at2"/>
<reference evidence="1 2" key="1">
    <citation type="submission" date="2019-02" db="EMBL/GenBank/DDBJ databases">
        <title>Draft genome sequence of Amycolatopsis sp. 8-3EHSu isolated from roots of Suaeda maritima.</title>
        <authorList>
            <person name="Duangmal K."/>
            <person name="Chantavorakit T."/>
        </authorList>
    </citation>
    <scope>NUCLEOTIDE SEQUENCE [LARGE SCALE GENOMIC DNA]</scope>
    <source>
        <strain evidence="1 2">8-3EHSu</strain>
    </source>
</reference>
<sequence length="171" mass="17930">MGALSNVQSRLPRRLAAGAALAVLLAGCGGDDGNWLDNASPFITSSAGTTVAASPPNVVPDDKLEKLANDIQSNLNYKNLDGLLRTVCESGRSGQAKQDLLAAFPALDPGHPEHGVKVHFDRPEVKAAQKEGYLLRFTGGYPTQPGRSVQLVLKAYLDAGVASWCGMSSLS</sequence>
<name>A0A4Q7J435_9PSEU</name>
<proteinExistence type="predicted"/>
<dbReference type="RefSeq" id="WP_130478317.1">
    <property type="nucleotide sequence ID" value="NZ_SFCC01000015.1"/>
</dbReference>
<gene>
    <name evidence="1" type="ORF">EWH70_26910</name>
</gene>
<protein>
    <submittedName>
        <fullName evidence="1">Uncharacterized protein</fullName>
    </submittedName>
</protein>
<accession>A0A4Q7J435</accession>
<dbReference type="EMBL" id="SFCC01000015">
    <property type="protein sequence ID" value="RZQ60744.1"/>
    <property type="molecule type" value="Genomic_DNA"/>
</dbReference>
<comment type="caution">
    <text evidence="1">The sequence shown here is derived from an EMBL/GenBank/DDBJ whole genome shotgun (WGS) entry which is preliminary data.</text>
</comment>
<organism evidence="1 2">
    <name type="scientific">Amycolatopsis suaedae</name>
    <dbReference type="NCBI Taxonomy" id="2510978"/>
    <lineage>
        <taxon>Bacteria</taxon>
        <taxon>Bacillati</taxon>
        <taxon>Actinomycetota</taxon>
        <taxon>Actinomycetes</taxon>
        <taxon>Pseudonocardiales</taxon>
        <taxon>Pseudonocardiaceae</taxon>
        <taxon>Amycolatopsis</taxon>
    </lineage>
</organism>
<evidence type="ECO:0000313" key="2">
    <source>
        <dbReference type="Proteomes" id="UP000292003"/>
    </source>
</evidence>
<dbReference type="AlphaFoldDB" id="A0A4Q7J435"/>
<evidence type="ECO:0000313" key="1">
    <source>
        <dbReference type="EMBL" id="RZQ60744.1"/>
    </source>
</evidence>